<evidence type="ECO:0000313" key="20">
    <source>
        <dbReference type="Proteomes" id="UP000708208"/>
    </source>
</evidence>
<evidence type="ECO:0000256" key="3">
    <source>
        <dbReference type="ARBA" id="ARBA00022692"/>
    </source>
</evidence>
<dbReference type="PANTHER" id="PTHR10605:SF65">
    <property type="entry name" value="GH20068P"/>
    <property type="match status" value="1"/>
</dbReference>
<feature type="domain" description="Sulfotransferase" evidence="18">
    <location>
        <begin position="110"/>
        <end position="319"/>
    </location>
</feature>
<accession>A0A8J2P7L2</accession>
<dbReference type="InterPro" id="IPR000863">
    <property type="entry name" value="Sulfotransferase_dom"/>
</dbReference>
<dbReference type="InterPro" id="IPR037359">
    <property type="entry name" value="NST/OST"/>
</dbReference>
<keyword evidence="3 17" id="KW-0812">Transmembrane</keyword>
<evidence type="ECO:0000256" key="9">
    <source>
        <dbReference type="ARBA" id="ARBA00023180"/>
    </source>
</evidence>
<evidence type="ECO:0000256" key="10">
    <source>
        <dbReference type="ARBA" id="ARBA00052516"/>
    </source>
</evidence>
<evidence type="ECO:0000256" key="6">
    <source>
        <dbReference type="ARBA" id="ARBA00023034"/>
    </source>
</evidence>
<keyword evidence="4" id="KW-0735">Signal-anchor</keyword>
<keyword evidence="8 16" id="KW-1015">Disulfide bond</keyword>
<evidence type="ECO:0000256" key="2">
    <source>
        <dbReference type="ARBA" id="ARBA00022679"/>
    </source>
</evidence>
<dbReference type="EC" id="2.8.2.23" evidence="11"/>
<dbReference type="Proteomes" id="UP000708208">
    <property type="component" value="Unassembled WGS sequence"/>
</dbReference>
<evidence type="ECO:0000256" key="7">
    <source>
        <dbReference type="ARBA" id="ARBA00023136"/>
    </source>
</evidence>
<protein>
    <recommendedName>
        <fullName evidence="12">Heparan sulfate glucosamine 3-O-sulfotransferase 5</fullName>
        <ecNumber evidence="11">2.8.2.23</ecNumber>
    </recommendedName>
    <alternativeName>
        <fullName evidence="13">Heparan sulfate D-glucosaminyl 3-O-sulfotransferase 5</fullName>
    </alternativeName>
</protein>
<feature type="binding site" evidence="15">
    <location>
        <position position="313"/>
    </location>
    <ligand>
        <name>3'-phosphoadenylyl sulfate</name>
        <dbReference type="ChEBI" id="CHEBI:58339"/>
    </ligand>
</feature>
<dbReference type="Pfam" id="PF00685">
    <property type="entry name" value="Sulfotransfer_1"/>
    <property type="match status" value="1"/>
</dbReference>
<dbReference type="AlphaFoldDB" id="A0A8J2P7L2"/>
<comment type="caution">
    <text evidence="19">The sequence shown here is derived from an EMBL/GenBank/DDBJ whole genome shotgun (WGS) entry which is preliminary data.</text>
</comment>
<proteinExistence type="predicted"/>
<evidence type="ECO:0000256" key="16">
    <source>
        <dbReference type="PIRSR" id="PIRSR637359-3"/>
    </source>
</evidence>
<dbReference type="FunFam" id="3.40.50.300:FF:000603">
    <property type="entry name" value="Sulfotransferase"/>
    <property type="match status" value="1"/>
</dbReference>
<evidence type="ECO:0000256" key="14">
    <source>
        <dbReference type="PIRSR" id="PIRSR637359-1"/>
    </source>
</evidence>
<keyword evidence="7 17" id="KW-0472">Membrane</keyword>
<feature type="disulfide bond" evidence="16">
    <location>
        <begin position="314"/>
        <end position="330"/>
    </location>
</feature>
<feature type="binding site" evidence="15">
    <location>
        <begin position="119"/>
        <end position="123"/>
    </location>
    <ligand>
        <name>3'-phosphoadenylyl sulfate</name>
        <dbReference type="ChEBI" id="CHEBI:58339"/>
    </ligand>
</feature>
<comment type="catalytic activity">
    <reaction evidence="10">
        <text>alpha-D-glucosaminyl-[heparan sulfate](n) + 3'-phosphoadenylyl sulfate = 3-sulfo-alpha-D-glucosaminyl-[heparan sulfate](n) + adenosine 3',5'-bisphosphate + H(+)</text>
        <dbReference type="Rhea" id="RHEA:15461"/>
        <dbReference type="Rhea" id="RHEA-COMP:9830"/>
        <dbReference type="Rhea" id="RHEA-COMP:9831"/>
        <dbReference type="ChEBI" id="CHEBI:15378"/>
        <dbReference type="ChEBI" id="CHEBI:58339"/>
        <dbReference type="ChEBI" id="CHEBI:58343"/>
        <dbReference type="ChEBI" id="CHEBI:58388"/>
        <dbReference type="ChEBI" id="CHEBI:70975"/>
        <dbReference type="EC" id="2.8.2.23"/>
    </reaction>
</comment>
<reference evidence="19" key="1">
    <citation type="submission" date="2021-06" db="EMBL/GenBank/DDBJ databases">
        <authorList>
            <person name="Hodson N. C."/>
            <person name="Mongue J. A."/>
            <person name="Jaron S. K."/>
        </authorList>
    </citation>
    <scope>NUCLEOTIDE SEQUENCE</scope>
</reference>
<sequence>MINYEDRLGACAQYNNCPSSSSAKDYNGPENSDILLQCPHCYKSLYFPMYERPVIKTTDKRRLNRFCGFVVVFLSLFLLFSSLLEADIDNDALISGAHYWTQPFKIKRLPQCIIIGARKCGTRALIDMLNLHPQVEKAALEVHFFDRDDNYAKGLEWYRQHLPECSEDQISIEKSPSYFVTPEVPERIHAMNSSIKLLLIVREPVTRVISDYTQIYGTNSKPHNGTKSPRLEDLVLQSDGSVNVHYKAIRISLYSRYLQRWLDVFPPTQIHVIDGDALIRDPYPQLRDVERFLGLEPRLQRDNFYFNSTKGFYCWRKLEGDSRNETGLHCLNDSKGRRHPPVDRYIVSKLRRFYNPHNLRFYDMVGRDFGWPEK</sequence>
<feature type="transmembrane region" description="Helical" evidence="17">
    <location>
        <begin position="66"/>
        <end position="84"/>
    </location>
</feature>
<evidence type="ECO:0000259" key="18">
    <source>
        <dbReference type="Pfam" id="PF00685"/>
    </source>
</evidence>
<dbReference type="EMBL" id="CAJVCH010145223">
    <property type="protein sequence ID" value="CAG7727206.1"/>
    <property type="molecule type" value="Genomic_DNA"/>
</dbReference>
<keyword evidence="5 17" id="KW-1133">Transmembrane helix</keyword>
<feature type="active site" description="For sulfotransferase activity" evidence="14">
    <location>
        <position position="119"/>
    </location>
</feature>
<comment type="subcellular location">
    <subcellularLocation>
        <location evidence="1">Golgi apparatus membrane</location>
        <topology evidence="1">Single-pass type II membrane protein</topology>
    </subcellularLocation>
</comment>
<evidence type="ECO:0000256" key="5">
    <source>
        <dbReference type="ARBA" id="ARBA00022989"/>
    </source>
</evidence>
<evidence type="ECO:0000256" key="13">
    <source>
        <dbReference type="ARBA" id="ARBA00077477"/>
    </source>
</evidence>
<dbReference type="GO" id="GO:0008467">
    <property type="term" value="F:[heparan sulfate]-glucosamine 3-sulfotransferase activity"/>
    <property type="evidence" value="ECO:0007669"/>
    <property type="project" value="UniProtKB-EC"/>
</dbReference>
<evidence type="ECO:0000256" key="1">
    <source>
        <dbReference type="ARBA" id="ARBA00004323"/>
    </source>
</evidence>
<feature type="binding site" evidence="15">
    <location>
        <position position="202"/>
    </location>
    <ligand>
        <name>3'-phosphoadenylyl sulfate</name>
        <dbReference type="ChEBI" id="CHEBI:58339"/>
    </ligand>
</feature>
<dbReference type="PANTHER" id="PTHR10605">
    <property type="entry name" value="HEPARAN SULFATE SULFOTRANSFERASE"/>
    <property type="match status" value="1"/>
</dbReference>
<dbReference type="GO" id="GO:0000139">
    <property type="term" value="C:Golgi membrane"/>
    <property type="evidence" value="ECO:0007669"/>
    <property type="project" value="UniProtKB-SubCell"/>
</dbReference>
<evidence type="ECO:0000256" key="12">
    <source>
        <dbReference type="ARBA" id="ARBA00071906"/>
    </source>
</evidence>
<keyword evidence="2" id="KW-0808">Transferase</keyword>
<evidence type="ECO:0000256" key="15">
    <source>
        <dbReference type="PIRSR" id="PIRSR637359-2"/>
    </source>
</evidence>
<evidence type="ECO:0000256" key="8">
    <source>
        <dbReference type="ARBA" id="ARBA00023157"/>
    </source>
</evidence>
<feature type="binding site" evidence="15">
    <location>
        <begin position="335"/>
        <end position="339"/>
    </location>
    <ligand>
        <name>3'-phosphoadenylyl sulfate</name>
        <dbReference type="ChEBI" id="CHEBI:58339"/>
    </ligand>
</feature>
<gene>
    <name evidence="19" type="ORF">AFUS01_LOCUS16059</name>
</gene>
<organism evidence="19 20">
    <name type="scientific">Allacma fusca</name>
    <dbReference type="NCBI Taxonomy" id="39272"/>
    <lineage>
        <taxon>Eukaryota</taxon>
        <taxon>Metazoa</taxon>
        <taxon>Ecdysozoa</taxon>
        <taxon>Arthropoda</taxon>
        <taxon>Hexapoda</taxon>
        <taxon>Collembola</taxon>
        <taxon>Symphypleona</taxon>
        <taxon>Sminthuridae</taxon>
        <taxon>Allacma</taxon>
    </lineage>
</organism>
<evidence type="ECO:0000313" key="19">
    <source>
        <dbReference type="EMBL" id="CAG7727206.1"/>
    </source>
</evidence>
<evidence type="ECO:0000256" key="11">
    <source>
        <dbReference type="ARBA" id="ARBA00066719"/>
    </source>
</evidence>
<evidence type="ECO:0000256" key="17">
    <source>
        <dbReference type="SAM" id="Phobius"/>
    </source>
</evidence>
<dbReference type="OrthoDB" id="411451at2759"/>
<evidence type="ECO:0000256" key="4">
    <source>
        <dbReference type="ARBA" id="ARBA00022968"/>
    </source>
</evidence>
<feature type="binding site" evidence="15">
    <location>
        <position position="210"/>
    </location>
    <ligand>
        <name>3'-phosphoadenylyl sulfate</name>
        <dbReference type="ChEBI" id="CHEBI:58339"/>
    </ligand>
</feature>
<name>A0A8J2P7L2_9HEXA</name>
<keyword evidence="6" id="KW-0333">Golgi apparatus</keyword>
<keyword evidence="20" id="KW-1185">Reference proteome</keyword>
<keyword evidence="9" id="KW-0325">Glycoprotein</keyword>